<name>A0A6C0H1H9_9ZZZZ</name>
<dbReference type="AlphaFoldDB" id="A0A6C0H1H9"/>
<evidence type="ECO:0000313" key="1">
    <source>
        <dbReference type="EMBL" id="QHT74401.1"/>
    </source>
</evidence>
<dbReference type="EMBL" id="MN739849">
    <property type="protein sequence ID" value="QHT74401.1"/>
    <property type="molecule type" value="Genomic_DNA"/>
</dbReference>
<protein>
    <recommendedName>
        <fullName evidence="2">Glycosyltransferase</fullName>
    </recommendedName>
</protein>
<accession>A0A6C0H1H9</accession>
<sequence length="253" mass="29817">MIQLPFNNVDYKETHKPHGGDKLAYRLIILIIASINPHYDEFKKCWDVYASKFPEVKCFFLYSDPSIKADVIVGKDTITHKYEEWYEPGILFKTIAGMEMCSQLFHYDYLLRTNLSSFIHIPRILEFLKTQPTSNYIAAKTNIYREGVVCLSGAGFILSRDVVQSFLRVITENRITNDVIQLPDDVAISKILEDYVKIEKFTEILRYDCEEVTLPESIPNHIFHIRNKTEWKYHHREIDIENMTRQIAYFYNV</sequence>
<dbReference type="Gene3D" id="3.90.550.50">
    <property type="match status" value="1"/>
</dbReference>
<reference evidence="1" key="1">
    <citation type="journal article" date="2020" name="Nature">
        <title>Giant virus diversity and host interactions through global metagenomics.</title>
        <authorList>
            <person name="Schulz F."/>
            <person name="Roux S."/>
            <person name="Paez-Espino D."/>
            <person name="Jungbluth S."/>
            <person name="Walsh D.A."/>
            <person name="Denef V.J."/>
            <person name="McMahon K.D."/>
            <person name="Konstantinidis K.T."/>
            <person name="Eloe-Fadrosh E.A."/>
            <person name="Kyrpides N.C."/>
            <person name="Woyke T."/>
        </authorList>
    </citation>
    <scope>NUCLEOTIDE SEQUENCE</scope>
    <source>
        <strain evidence="1">GVMAG-M-3300023179-59</strain>
    </source>
</reference>
<evidence type="ECO:0008006" key="2">
    <source>
        <dbReference type="Google" id="ProtNLM"/>
    </source>
</evidence>
<proteinExistence type="predicted"/>
<organism evidence="1">
    <name type="scientific">viral metagenome</name>
    <dbReference type="NCBI Taxonomy" id="1070528"/>
    <lineage>
        <taxon>unclassified sequences</taxon>
        <taxon>metagenomes</taxon>
        <taxon>organismal metagenomes</taxon>
    </lineage>
</organism>